<name>T0HVS1_9SPHN</name>
<dbReference type="EMBL" id="ATHO01000152">
    <property type="protein sequence ID" value="EQB01644.1"/>
    <property type="molecule type" value="Genomic_DNA"/>
</dbReference>
<proteinExistence type="predicted"/>
<organism evidence="1 2">
    <name type="scientific">Sphingobium quisquiliarum P25</name>
    <dbReference type="NCBI Taxonomy" id="1329909"/>
    <lineage>
        <taxon>Bacteria</taxon>
        <taxon>Pseudomonadati</taxon>
        <taxon>Pseudomonadota</taxon>
        <taxon>Alphaproteobacteria</taxon>
        <taxon>Sphingomonadales</taxon>
        <taxon>Sphingomonadaceae</taxon>
        <taxon>Sphingobium</taxon>
    </lineage>
</organism>
<dbReference type="Proteomes" id="UP000015525">
    <property type="component" value="Unassembled WGS sequence"/>
</dbReference>
<reference evidence="1 2" key="1">
    <citation type="journal article" date="2013" name="Genome Announc.">
        <title>Draft Genome Sequence of Sphingobium quisquiliarum Strain P25T, a Novel Hexachlorocyclohexane (HCH)-Degrading Bacterium Isolated from an HCH Dumpsite.</title>
        <authorList>
            <person name="Kumar Singh A."/>
            <person name="Sangwan N."/>
            <person name="Sharma A."/>
            <person name="Gupta V."/>
            <person name="Khurana J.P."/>
            <person name="Lal R."/>
        </authorList>
    </citation>
    <scope>NUCLEOTIDE SEQUENCE [LARGE SCALE GENOMIC DNA]</scope>
    <source>
        <strain evidence="1 2">P25</strain>
    </source>
</reference>
<sequence length="53" mass="6231">MPIQHIKELMRLTMYMGLFSRRRRHCFLPHLKVLEVEQAPARTAVSPTIEILA</sequence>
<accession>T0HVS1</accession>
<evidence type="ECO:0000313" key="2">
    <source>
        <dbReference type="Proteomes" id="UP000015525"/>
    </source>
</evidence>
<gene>
    <name evidence="1" type="ORF">L288_17630</name>
</gene>
<evidence type="ECO:0000313" key="1">
    <source>
        <dbReference type="EMBL" id="EQB01644.1"/>
    </source>
</evidence>
<protein>
    <submittedName>
        <fullName evidence="1">Uncharacterized protein</fullName>
    </submittedName>
</protein>
<keyword evidence="2" id="KW-1185">Reference proteome</keyword>
<dbReference type="AlphaFoldDB" id="T0HVS1"/>
<comment type="caution">
    <text evidence="1">The sequence shown here is derived from an EMBL/GenBank/DDBJ whole genome shotgun (WGS) entry which is preliminary data.</text>
</comment>